<keyword evidence="19" id="KW-0804">Transcription</keyword>
<feature type="compositionally biased region" description="Polar residues" evidence="23">
    <location>
        <begin position="1316"/>
        <end position="1326"/>
    </location>
</feature>
<evidence type="ECO:0000256" key="16">
    <source>
        <dbReference type="ARBA" id="ARBA00023125"/>
    </source>
</evidence>
<dbReference type="GO" id="GO:0006952">
    <property type="term" value="P:defense response"/>
    <property type="evidence" value="ECO:0007669"/>
    <property type="project" value="UniProtKB-KW"/>
</dbReference>
<keyword evidence="8" id="KW-0611">Plant defense</keyword>
<dbReference type="SUPFAM" id="SSF52540">
    <property type="entry name" value="P-loop containing nucleoside triphosphate hydrolases"/>
    <property type="match status" value="1"/>
</dbReference>
<feature type="compositionally biased region" description="Basic and acidic residues" evidence="23">
    <location>
        <begin position="1327"/>
        <end position="1336"/>
    </location>
</feature>
<evidence type="ECO:0000256" key="10">
    <source>
        <dbReference type="ARBA" id="ARBA00022860"/>
    </source>
</evidence>
<evidence type="ECO:0000256" key="17">
    <source>
        <dbReference type="ARBA" id="ARBA00023136"/>
    </source>
</evidence>
<feature type="repeat" description="ANK" evidence="22">
    <location>
        <begin position="1073"/>
        <end position="1105"/>
    </location>
</feature>
<evidence type="ECO:0000256" key="3">
    <source>
        <dbReference type="ARBA" id="ARBA00006574"/>
    </source>
</evidence>
<keyword evidence="5" id="KW-0597">Phosphoprotein</keyword>
<organism evidence="26 27">
    <name type="scientific">Camellia sinensis var. sinensis</name>
    <name type="common">China tea</name>
    <dbReference type="NCBI Taxonomy" id="542762"/>
    <lineage>
        <taxon>Eukaryota</taxon>
        <taxon>Viridiplantae</taxon>
        <taxon>Streptophyta</taxon>
        <taxon>Embryophyta</taxon>
        <taxon>Tracheophyta</taxon>
        <taxon>Spermatophyta</taxon>
        <taxon>Magnoliopsida</taxon>
        <taxon>eudicotyledons</taxon>
        <taxon>Gunneridae</taxon>
        <taxon>Pentapetalae</taxon>
        <taxon>asterids</taxon>
        <taxon>Ericales</taxon>
        <taxon>Theaceae</taxon>
        <taxon>Camellia</taxon>
    </lineage>
</organism>
<keyword evidence="7" id="KW-0677">Repeat</keyword>
<evidence type="ECO:0000256" key="5">
    <source>
        <dbReference type="ARBA" id="ARBA00022553"/>
    </source>
</evidence>
<keyword evidence="10" id="KW-0112">Calmodulin-binding</keyword>
<dbReference type="InterPro" id="IPR004326">
    <property type="entry name" value="Mlo"/>
</dbReference>
<evidence type="ECO:0000256" key="2">
    <source>
        <dbReference type="ARBA" id="ARBA00004141"/>
    </source>
</evidence>
<dbReference type="GO" id="GO:0016020">
    <property type="term" value="C:membrane"/>
    <property type="evidence" value="ECO:0007669"/>
    <property type="project" value="UniProtKB-SubCell"/>
</dbReference>
<dbReference type="SMR" id="A0A4S4E645"/>
<keyword evidence="18" id="KW-0010">Activator</keyword>
<keyword evidence="6 24" id="KW-0812">Transmembrane</keyword>
<feature type="transmembrane region" description="Helical" evidence="24">
    <location>
        <begin position="172"/>
        <end position="193"/>
    </location>
</feature>
<dbReference type="GO" id="GO:0006357">
    <property type="term" value="P:regulation of transcription by RNA polymerase II"/>
    <property type="evidence" value="ECO:0007669"/>
    <property type="project" value="TreeGrafter"/>
</dbReference>
<evidence type="ECO:0000256" key="7">
    <source>
        <dbReference type="ARBA" id="ARBA00022737"/>
    </source>
</evidence>
<dbReference type="GO" id="GO:0009409">
    <property type="term" value="P:response to cold"/>
    <property type="evidence" value="ECO:0007669"/>
    <property type="project" value="UniProtKB-ARBA"/>
</dbReference>
<comment type="caution">
    <text evidence="26">The sequence shown here is derived from an EMBL/GenBank/DDBJ whole genome shotgun (WGS) entry which is preliminary data.</text>
</comment>
<evidence type="ECO:0000256" key="4">
    <source>
        <dbReference type="ARBA" id="ARBA00008267"/>
    </source>
</evidence>
<dbReference type="FunFam" id="1.20.5.190:FF:000003">
    <property type="entry name" value="Calmodulin-binding transcription activator 2"/>
    <property type="match status" value="1"/>
</dbReference>
<evidence type="ECO:0000256" key="14">
    <source>
        <dbReference type="ARBA" id="ARBA00023043"/>
    </source>
</evidence>
<dbReference type="InterPro" id="IPR036770">
    <property type="entry name" value="Ankyrin_rpt-contain_sf"/>
</dbReference>
<evidence type="ECO:0000256" key="20">
    <source>
        <dbReference type="ARBA" id="ARBA00023242"/>
    </source>
</evidence>
<dbReference type="FunFam" id="2.60.40.10:FF:000314">
    <property type="entry name" value="Calmodulin-binding transcription activator 2"/>
    <property type="match status" value="1"/>
</dbReference>
<dbReference type="STRING" id="542762.A0A4S4E645"/>
<evidence type="ECO:0000259" key="25">
    <source>
        <dbReference type="PROSITE" id="PS51437"/>
    </source>
</evidence>
<dbReference type="InterPro" id="IPR013783">
    <property type="entry name" value="Ig-like_fold"/>
</dbReference>
<dbReference type="Gene3D" id="1.20.5.190">
    <property type="match status" value="1"/>
</dbReference>
<evidence type="ECO:0000256" key="15">
    <source>
        <dbReference type="ARBA" id="ARBA00023054"/>
    </source>
</evidence>
<dbReference type="Proteomes" id="UP000306102">
    <property type="component" value="Unassembled WGS sequence"/>
</dbReference>
<dbReference type="PROSITE" id="PS50088">
    <property type="entry name" value="ANK_REPEAT"/>
    <property type="match status" value="1"/>
</dbReference>
<keyword evidence="27" id="KW-1185">Reference proteome</keyword>
<keyword evidence="17 24" id="KW-0472">Membrane</keyword>
<dbReference type="PROSITE" id="PS50096">
    <property type="entry name" value="IQ"/>
    <property type="match status" value="2"/>
</dbReference>
<dbReference type="PROSITE" id="PS51437">
    <property type="entry name" value="CG_1"/>
    <property type="match status" value="1"/>
</dbReference>
<dbReference type="Gene3D" id="1.25.40.20">
    <property type="entry name" value="Ankyrin repeat-containing domain"/>
    <property type="match status" value="1"/>
</dbReference>
<dbReference type="GO" id="GO:0005634">
    <property type="term" value="C:nucleus"/>
    <property type="evidence" value="ECO:0007669"/>
    <property type="project" value="UniProtKB-SubCell"/>
</dbReference>
<dbReference type="Gene3D" id="2.60.40.10">
    <property type="entry name" value="Immunoglobulins"/>
    <property type="match status" value="1"/>
</dbReference>
<evidence type="ECO:0000256" key="22">
    <source>
        <dbReference type="PROSITE-ProRule" id="PRU00023"/>
    </source>
</evidence>
<dbReference type="InterPro" id="IPR014756">
    <property type="entry name" value="Ig_E-set"/>
</dbReference>
<dbReference type="PANTHER" id="PTHR23335">
    <property type="entry name" value="CALMODULIN-BINDING TRANSCRIPTION ACTIVATOR CAMTA"/>
    <property type="match status" value="1"/>
</dbReference>
<evidence type="ECO:0000313" key="26">
    <source>
        <dbReference type="EMBL" id="THG11481.1"/>
    </source>
</evidence>
<proteinExistence type="inferred from homology"/>
<evidence type="ECO:0000256" key="12">
    <source>
        <dbReference type="ARBA" id="ARBA00023015"/>
    </source>
</evidence>
<evidence type="ECO:0000256" key="24">
    <source>
        <dbReference type="SAM" id="Phobius"/>
    </source>
</evidence>
<sequence length="1419" mass="157985">MAGGGTSGQSLEYTPTWAFATVCFFIIAISIIIEHSIHLITKWLKRNRKSALYDAVEKLKSELMLLGFMSLILAVTQESISNICIPTRLADIMLPCRKETEAETTTTVEHFTVGVIRNLNFSVAGLYNGSLWTIPRRGLDEDNVDAGAVNSTDKCTVEGKVSLVSQEGIHQLHIFFFVLAVMQIVYSVLTMALGRLKMRRWKAWEKETQTTEYQAANDRYVLTVLLENNDVDLPGCNGYTQQHNTTRLGLVNRLCCILFYENTEEQICKSKMVTVRMGLELLQTGANLKTVGVKRGVAVGWWMVGGVAPCVVVITMRVLGGNEWVVCGGGGVGGGSRWWRVIEWWWWLGGGPSGWRGGSSGSVQLYYTSPLCTCDTGGSLFLFDRKVLRYFRKDGHNWRKKKDGKTVKEAHERLKEVLMCCIATMPMEKKMKVFKGAAIGCLKRSSHTLFLSTTEKSIIYCSRLCGCGSVSPKPGWYMEGLFLEQQGNRANFNRIKEAEEAIPNSQESEEIIPNSEVDSSVSSTFNPYSYQVTSQTADTMSLNSTQASEYEDAESDDYQGKLPAIPGMDFAPLALGDKGKNNANVALTYEHQKHLDFPSWEDVLENSGRGIQSVPFQPSISSNEPDSIGVNPGQANEIRGLILRDGFVKKQEVGIYPHRQVEWQTSEGDSSHVSKWSMDQKSYQDSEYRLTTGLHGGVNCVDLLKSSGPCQTHPAQNKHYAQNDLPIQRTYTEGGSALKSELERNLTVEGKAEQLPLKQPLLNGFVREGLKKLDSFDRWMSKELGDVNESHVHSSSGTYWETVETEDGVDDSSISPQVHLDTYMLGPSLSQDQFFSIIDFSPNWAYAGSEIKVLITGKFLKIQQDVEKCKWSCMFGEVEVPAEVIADGVLRCIAPLHKAGRVPFYVTCSNRLACSEVREFEYRVNNIQDVDVPDIYCGTMNEILLRMRFGKLLSVESASSPSSISSTLGENSHLNSKISSLLKEDNNEWEQMLKLTSEDEFSLEKVKEQLLQKLLKEKLHVWLLQKVAEGGKGPSVLDEEGQGVLHFAAALGYDWAIRPTLAAGVSVNFRDVNGWTALHWAASCGRERTVAFLISLDAAPGALTDPTPIFPSGQPPADLASSKGHKGIAGYLAESSLSSHLSSLKLKNSSGGDAVQTVSERTATPISDGDLSHGLSLSLKDSLAAVCNATQAAARIHQVFRVQSFQRKQLKEYGDNKFGMSDECALSLVTVKTSRLGQHDEPVHAAAIRIQNKFRSWKGRKEFLTIRQQIVKIQAHVRGHQVRKNHRKITWSVGILEKVILRWRRKGSGLRGFKQETLTQGSSKQDTSSKEDDYDVLKEGRKQTEQRLEKALARVKSMVQYPEARDQYRRLLNVVSEMQETKAVYGKVLNSTEEIADFDDMIDLEAFLDDDTYMPTSSS</sequence>
<dbReference type="InterPro" id="IPR027417">
    <property type="entry name" value="P-loop_NTPase"/>
</dbReference>
<dbReference type="Pfam" id="PF03859">
    <property type="entry name" value="CG-1"/>
    <property type="match status" value="1"/>
</dbReference>
<accession>A0A4S4E645</accession>
<keyword evidence="11 24" id="KW-1133">Transmembrane helix</keyword>
<feature type="transmembrane region" description="Helical" evidence="24">
    <location>
        <begin position="17"/>
        <end position="41"/>
    </location>
</feature>
<evidence type="ECO:0000256" key="11">
    <source>
        <dbReference type="ARBA" id="ARBA00022989"/>
    </source>
</evidence>
<dbReference type="InterPro" id="IPR002110">
    <property type="entry name" value="Ankyrin_rpt"/>
</dbReference>
<evidence type="ECO:0000256" key="6">
    <source>
        <dbReference type="ARBA" id="ARBA00022692"/>
    </source>
</evidence>
<evidence type="ECO:0000256" key="13">
    <source>
        <dbReference type="ARBA" id="ARBA00023016"/>
    </source>
</evidence>
<keyword evidence="13" id="KW-0346">Stress response</keyword>
<comment type="similarity">
    <text evidence="3">Belongs to the MLO family.</text>
</comment>
<dbReference type="Pfam" id="PF00612">
    <property type="entry name" value="IQ"/>
    <property type="match status" value="2"/>
</dbReference>
<dbReference type="Pfam" id="PF01833">
    <property type="entry name" value="TIG"/>
    <property type="match status" value="1"/>
</dbReference>
<reference evidence="26 27" key="1">
    <citation type="journal article" date="2018" name="Proc. Natl. Acad. Sci. U.S.A.">
        <title>Draft genome sequence of Camellia sinensis var. sinensis provides insights into the evolution of the tea genome and tea quality.</title>
        <authorList>
            <person name="Wei C."/>
            <person name="Yang H."/>
            <person name="Wang S."/>
            <person name="Zhao J."/>
            <person name="Liu C."/>
            <person name="Gao L."/>
            <person name="Xia E."/>
            <person name="Lu Y."/>
            <person name="Tai Y."/>
            <person name="She G."/>
            <person name="Sun J."/>
            <person name="Cao H."/>
            <person name="Tong W."/>
            <person name="Gao Q."/>
            <person name="Li Y."/>
            <person name="Deng W."/>
            <person name="Jiang X."/>
            <person name="Wang W."/>
            <person name="Chen Q."/>
            <person name="Zhang S."/>
            <person name="Li H."/>
            <person name="Wu J."/>
            <person name="Wang P."/>
            <person name="Li P."/>
            <person name="Shi C."/>
            <person name="Zheng F."/>
            <person name="Jian J."/>
            <person name="Huang B."/>
            <person name="Shan D."/>
            <person name="Shi M."/>
            <person name="Fang C."/>
            <person name="Yue Y."/>
            <person name="Li F."/>
            <person name="Li D."/>
            <person name="Wei S."/>
            <person name="Han B."/>
            <person name="Jiang C."/>
            <person name="Yin Y."/>
            <person name="Xia T."/>
            <person name="Zhang Z."/>
            <person name="Bennetzen J.L."/>
            <person name="Zhao S."/>
            <person name="Wan X."/>
        </authorList>
    </citation>
    <scope>NUCLEOTIDE SEQUENCE [LARGE SCALE GENOMIC DNA]</scope>
    <source>
        <strain evidence="27">cv. Shuchazao</strain>
        <tissue evidence="26">Leaf</tissue>
    </source>
</reference>
<dbReference type="SMART" id="SM00248">
    <property type="entry name" value="ANK"/>
    <property type="match status" value="2"/>
</dbReference>
<comment type="subcellular location">
    <subcellularLocation>
        <location evidence="2">Membrane</location>
        <topology evidence="2">Multi-pass membrane protein</topology>
    </subcellularLocation>
    <subcellularLocation>
        <location evidence="1">Nucleus</location>
    </subcellularLocation>
</comment>
<dbReference type="Pfam" id="PF12796">
    <property type="entry name" value="Ank_2"/>
    <property type="match status" value="1"/>
</dbReference>
<keyword evidence="9" id="KW-0106">Calcium</keyword>
<evidence type="ECO:0000256" key="8">
    <source>
        <dbReference type="ARBA" id="ARBA00022821"/>
    </source>
</evidence>
<evidence type="ECO:0000256" key="18">
    <source>
        <dbReference type="ARBA" id="ARBA00023159"/>
    </source>
</evidence>
<dbReference type="GO" id="GO:0003712">
    <property type="term" value="F:transcription coregulator activity"/>
    <property type="evidence" value="ECO:0007669"/>
    <property type="project" value="TreeGrafter"/>
</dbReference>
<evidence type="ECO:0000256" key="19">
    <source>
        <dbReference type="ARBA" id="ARBA00023163"/>
    </source>
</evidence>
<dbReference type="GO" id="GO:0005516">
    <property type="term" value="F:calmodulin binding"/>
    <property type="evidence" value="ECO:0007669"/>
    <property type="project" value="UniProtKB-KW"/>
</dbReference>
<name>A0A4S4E645_CAMSN</name>
<gene>
    <name evidence="26" type="ORF">TEA_011189</name>
</gene>
<keyword evidence="12" id="KW-0805">Transcription regulation</keyword>
<dbReference type="GO" id="GO:0003690">
    <property type="term" value="F:double-stranded DNA binding"/>
    <property type="evidence" value="ECO:0007669"/>
    <property type="project" value="TreeGrafter"/>
</dbReference>
<evidence type="ECO:0000256" key="23">
    <source>
        <dbReference type="SAM" id="MobiDB-lite"/>
    </source>
</evidence>
<keyword evidence="14 22" id="KW-0040">ANK repeat</keyword>
<dbReference type="SUPFAM" id="SSF48403">
    <property type="entry name" value="Ankyrin repeat"/>
    <property type="match status" value="1"/>
</dbReference>
<evidence type="ECO:0000256" key="9">
    <source>
        <dbReference type="ARBA" id="ARBA00022837"/>
    </source>
</evidence>
<keyword evidence="16" id="KW-0238">DNA-binding</keyword>
<evidence type="ECO:0000256" key="21">
    <source>
        <dbReference type="ARBA" id="ARBA00023265"/>
    </source>
</evidence>
<dbReference type="InterPro" id="IPR000048">
    <property type="entry name" value="IQ_motif_EF-hand-BS"/>
</dbReference>
<protein>
    <recommendedName>
        <fullName evidence="25">CG-1 domain-containing protein</fullName>
    </recommendedName>
</protein>
<dbReference type="Pfam" id="PF03094">
    <property type="entry name" value="Mlo"/>
    <property type="match status" value="1"/>
</dbReference>
<dbReference type="EMBL" id="SDRB02007221">
    <property type="protein sequence ID" value="THG11481.1"/>
    <property type="molecule type" value="Genomic_DNA"/>
</dbReference>
<evidence type="ECO:0000313" key="27">
    <source>
        <dbReference type="Proteomes" id="UP000306102"/>
    </source>
</evidence>
<comment type="similarity">
    <text evidence="4">Belongs to the CAMTA family.</text>
</comment>
<feature type="domain" description="CG-1" evidence="25">
    <location>
        <begin position="350"/>
        <end position="471"/>
    </location>
</feature>
<dbReference type="InterPro" id="IPR002909">
    <property type="entry name" value="IPT_dom"/>
</dbReference>
<keyword evidence="15" id="KW-0175">Coiled coil</keyword>
<dbReference type="SMART" id="SM01076">
    <property type="entry name" value="CG-1"/>
    <property type="match status" value="1"/>
</dbReference>
<dbReference type="InterPro" id="IPR005559">
    <property type="entry name" value="CG-1_dom"/>
</dbReference>
<dbReference type="SUPFAM" id="SSF81296">
    <property type="entry name" value="E set domains"/>
    <property type="match status" value="1"/>
</dbReference>
<keyword evidence="20" id="KW-0539">Nucleus</keyword>
<keyword evidence="21" id="KW-0568">Pathogenesis-related protein</keyword>
<feature type="region of interest" description="Disordered" evidence="23">
    <location>
        <begin position="1314"/>
        <end position="1336"/>
    </location>
</feature>
<dbReference type="PANTHER" id="PTHR23335:SF30">
    <property type="entry name" value="CALMODULIN-BINDING TRANSCRIPTION ACTIVATOR 3"/>
    <property type="match status" value="1"/>
</dbReference>
<evidence type="ECO:0000256" key="1">
    <source>
        <dbReference type="ARBA" id="ARBA00004123"/>
    </source>
</evidence>
<dbReference type="SMART" id="SM00015">
    <property type="entry name" value="IQ"/>
    <property type="match status" value="2"/>
</dbReference>